<dbReference type="PROSITE" id="PS51707">
    <property type="entry name" value="CYTH"/>
    <property type="match status" value="1"/>
</dbReference>
<dbReference type="PANTHER" id="PTHR40114">
    <property type="entry name" value="SLR0698 PROTEIN"/>
    <property type="match status" value="1"/>
</dbReference>
<dbReference type="SMART" id="SM01118">
    <property type="entry name" value="CYTH"/>
    <property type="match status" value="1"/>
</dbReference>
<evidence type="ECO:0000313" key="4">
    <source>
        <dbReference type="Proteomes" id="UP000012179"/>
    </source>
</evidence>
<dbReference type="RefSeq" id="WP_004174165.1">
    <property type="nucleotide sequence ID" value="NZ_CP021106.3"/>
</dbReference>
<name>A0A1W6SPL7_9PROT</name>
<organism evidence="3 4">
    <name type="scientific">Nitrosospira lacus</name>
    <dbReference type="NCBI Taxonomy" id="1288494"/>
    <lineage>
        <taxon>Bacteria</taxon>
        <taxon>Pseudomonadati</taxon>
        <taxon>Pseudomonadota</taxon>
        <taxon>Betaproteobacteria</taxon>
        <taxon>Nitrosomonadales</taxon>
        <taxon>Nitrosomonadaceae</taxon>
        <taxon>Nitrosospira</taxon>
    </lineage>
</organism>
<dbReference type="InterPro" id="IPR023577">
    <property type="entry name" value="CYTH_domain"/>
</dbReference>
<protein>
    <submittedName>
        <fullName evidence="3">CYTH domain-containing protein</fullName>
    </submittedName>
</protein>
<accession>A0A1W6SPL7</accession>
<dbReference type="PANTHER" id="PTHR40114:SF1">
    <property type="entry name" value="SLR0698 PROTEIN"/>
    <property type="match status" value="1"/>
</dbReference>
<evidence type="ECO:0000259" key="2">
    <source>
        <dbReference type="PROSITE" id="PS51707"/>
    </source>
</evidence>
<dbReference type="Pfam" id="PF01928">
    <property type="entry name" value="CYTH"/>
    <property type="match status" value="1"/>
</dbReference>
<dbReference type="KEGG" id="nlc:EBAPG3_008130"/>
<feature type="active site" description="Proton acceptor" evidence="1">
    <location>
        <position position="31"/>
    </location>
</feature>
<evidence type="ECO:0000313" key="3">
    <source>
        <dbReference type="EMBL" id="ARO87737.1"/>
    </source>
</evidence>
<sequence>MNKEIERKFLVEDKNADSWRNAIYSEIRQGYLSVDKQRTVRVRIAGDSAYLTIKGITAGATRAEYEYPIPVAHAREMLDDLCLRPLIEKRRYRVGYGGLVWEVDEFYGDNAGLIVAEVELKSAQQVFDRPPWAGEEVTDDPRYYNANLVNHPYTKWKSR</sequence>
<dbReference type="PIRSF" id="PIRSF016487">
    <property type="entry name" value="CYTH_UCP016487"/>
    <property type="match status" value="1"/>
</dbReference>
<dbReference type="eggNOG" id="COG2954">
    <property type="taxonomic scope" value="Bacteria"/>
</dbReference>
<reference evidence="3 4" key="1">
    <citation type="journal article" date="2015" name="Int. J. Syst. Evol. Microbiol.">
        <title>Nitrosospira lacus sp. nov., a psychrotolerant, ammonia-oxidizing bacterium from sandy lake sediment.</title>
        <authorList>
            <person name="Urakawa H."/>
            <person name="Garcia J.C."/>
            <person name="Nielsen J.L."/>
            <person name="Le V.Q."/>
            <person name="Kozlowski J.A."/>
            <person name="Stein L.Y."/>
            <person name="Lim C.K."/>
            <person name="Pommerening-Roser A."/>
            <person name="Martens-Habbena W."/>
            <person name="Stahl D.A."/>
            <person name="Klotz M.G."/>
        </authorList>
    </citation>
    <scope>NUCLEOTIDE SEQUENCE [LARGE SCALE GENOMIC DNA]</scope>
    <source>
        <strain evidence="3 4">APG3</strain>
    </source>
</reference>
<keyword evidence="4" id="KW-1185">Reference proteome</keyword>
<feature type="domain" description="CYTH" evidence="2">
    <location>
        <begin position="2"/>
        <end position="150"/>
    </location>
</feature>
<dbReference type="AlphaFoldDB" id="A0A1W6SPL7"/>
<proteinExistence type="predicted"/>
<dbReference type="OrthoDB" id="9805588at2"/>
<dbReference type="InterPro" id="IPR033469">
    <property type="entry name" value="CYTH-like_dom_sf"/>
</dbReference>
<dbReference type="CDD" id="cd07891">
    <property type="entry name" value="CYTH-like_CthTTM-like_1"/>
    <property type="match status" value="1"/>
</dbReference>
<dbReference type="Proteomes" id="UP000012179">
    <property type="component" value="Chromosome"/>
</dbReference>
<dbReference type="InterPro" id="IPR012042">
    <property type="entry name" value="NeuTTM/CthTTM-like"/>
</dbReference>
<dbReference type="Gene3D" id="2.40.320.10">
    <property type="entry name" value="Hypothetical Protein Pfu-838710-001"/>
    <property type="match status" value="1"/>
</dbReference>
<evidence type="ECO:0000256" key="1">
    <source>
        <dbReference type="PIRSR" id="PIRSR016487-1"/>
    </source>
</evidence>
<gene>
    <name evidence="3" type="ORF">EBAPG3_008130</name>
</gene>
<dbReference type="SUPFAM" id="SSF55154">
    <property type="entry name" value="CYTH-like phosphatases"/>
    <property type="match status" value="1"/>
</dbReference>
<dbReference type="EMBL" id="CP021106">
    <property type="protein sequence ID" value="ARO87737.1"/>
    <property type="molecule type" value="Genomic_DNA"/>
</dbReference>